<accession>Q9FZU9</accession>
<dbReference type="KEGG" id="vg:919886"/>
<organism evidence="1 2">
    <name type="scientific">Bacillus phage GA-1</name>
    <name type="common">Bacteriophage GA-1</name>
    <dbReference type="NCBI Taxonomy" id="2679898"/>
    <lineage>
        <taxon>Viruses</taxon>
        <taxon>Duplodnaviria</taxon>
        <taxon>Heunggongvirae</taxon>
        <taxon>Uroviricota</taxon>
        <taxon>Caudoviricetes</taxon>
        <taxon>Salasmaviridae</taxon>
        <taxon>Tatarstanvirinae</taxon>
        <taxon>Gaunavirus</taxon>
        <taxon>Gaunavirus GA1</taxon>
    </lineage>
</organism>
<name>Q9FZU9_BPGA1</name>
<dbReference type="Proteomes" id="UP000002580">
    <property type="component" value="Segment"/>
</dbReference>
<keyword evidence="2" id="KW-1185">Reference proteome</keyword>
<sequence>MQTTKLKDIRNTKGFIMKQLALHNITSGVTEDGNLFALVRLEEIVISFIEKKDFVEGKAVIKDIYGDVRANIELNTFEDVLNLIAKLKIMDKRG</sequence>
<evidence type="ECO:0000313" key="2">
    <source>
        <dbReference type="Proteomes" id="UP000002580"/>
    </source>
</evidence>
<reference evidence="1 2" key="2">
    <citation type="journal article" date="1996" name="J. Mol. Biol.">
        <title>Functional characterization of the genes coding for the terminal protein and DNA polymerase from bacteriophage GA-1. Evidence for a sliding-back mechanism during protein-primed GA-1 DNA replication.</title>
        <authorList>
            <person name="Illana B."/>
            <person name="Blanco L."/>
            <person name="Salas M."/>
        </authorList>
    </citation>
    <scope>NUCLEOTIDE SEQUENCE [LARGE SCALE GENOMIC DNA]</scope>
</reference>
<protein>
    <submittedName>
        <fullName evidence="1">Uncharacterized protein</fullName>
    </submittedName>
</protein>
<proteinExistence type="predicted"/>
<dbReference type="GeneID" id="919886"/>
<dbReference type="RefSeq" id="NP_073709.1">
    <property type="nucleotide sequence ID" value="NC_002649.1"/>
</dbReference>
<evidence type="ECO:0000313" key="1">
    <source>
        <dbReference type="EMBL" id="CAC21547.1"/>
    </source>
</evidence>
<reference evidence="1 2" key="1">
    <citation type="journal article" date="1996" name="J. Biol. Chem.">
        <title>Activation of replication origins in phi29-related phages requires the recognition of initiation proteins to specific nucleoprotein complexes.</title>
        <authorList>
            <person name="Freire R."/>
            <person name="Serrano M."/>
            <person name="Salas M."/>
            <person name="Hermoso J."/>
        </authorList>
    </citation>
    <scope>NUCLEOTIDE SEQUENCE [LARGE SCALE GENOMIC DNA]</scope>
</reference>
<dbReference type="EMBL" id="X96987">
    <property type="protein sequence ID" value="CAC21547.1"/>
    <property type="molecule type" value="Genomic_DNA"/>
</dbReference>
<reference evidence="1 2" key="3">
    <citation type="journal article" date="1999" name="J. Mol. Biol.">
        <title>The switch from early to late transcription in phage GA-1: characterization of the regulatory protein p4G.</title>
        <authorList>
            <person name="Horcajadas J.A."/>
            <person name="Monsalve M."/>
            <person name="Rojo F."/>
            <person name="Salas M."/>
        </authorList>
    </citation>
    <scope>NUCLEOTIDE SEQUENCE [LARGE SCALE GENOMIC DNA]</scope>
</reference>
<reference evidence="1 2" key="4">
    <citation type="journal article" date="2000" name="Nucleic Acids Res.">
        <title>Differential functional behavior of viral phi29, Nf and GA-1 SSB proteins.</title>
        <authorList>
            <person name="Gascon I."/>
            <person name="Lazaro J.M."/>
            <person name="Salas M."/>
        </authorList>
    </citation>
    <scope>NUCLEOTIDE SEQUENCE [LARGE SCALE GENOMIC DNA]</scope>
</reference>
<organismHost>
    <name type="scientific">Bacillus subtilis</name>
    <dbReference type="NCBI Taxonomy" id="1423"/>
</organismHost>